<protein>
    <submittedName>
        <fullName evidence="5">Isochorismatase hydrolase</fullName>
    </submittedName>
</protein>
<reference evidence="5 6" key="1">
    <citation type="journal article" date="2015" name="Fungal Genet. Biol.">
        <title>Evolution of novel wood decay mechanisms in Agaricales revealed by the genome sequences of Fistulina hepatica and Cylindrobasidium torrendii.</title>
        <authorList>
            <person name="Floudas D."/>
            <person name="Held B.W."/>
            <person name="Riley R."/>
            <person name="Nagy L.G."/>
            <person name="Koehler G."/>
            <person name="Ransdell A.S."/>
            <person name="Younus H."/>
            <person name="Chow J."/>
            <person name="Chiniquy J."/>
            <person name="Lipzen A."/>
            <person name="Tritt A."/>
            <person name="Sun H."/>
            <person name="Haridas S."/>
            <person name="LaButti K."/>
            <person name="Ohm R.A."/>
            <person name="Kues U."/>
            <person name="Blanchette R.A."/>
            <person name="Grigoriev I.V."/>
            <person name="Minto R.E."/>
            <person name="Hibbett D.S."/>
        </authorList>
    </citation>
    <scope>NUCLEOTIDE SEQUENCE [LARGE SCALE GENOMIC DNA]</scope>
    <source>
        <strain evidence="5 6">ATCC 64428</strain>
    </source>
</reference>
<evidence type="ECO:0000259" key="4">
    <source>
        <dbReference type="Pfam" id="PF00857"/>
    </source>
</evidence>
<feature type="region of interest" description="Disordered" evidence="3">
    <location>
        <begin position="1"/>
        <end position="21"/>
    </location>
</feature>
<gene>
    <name evidence="5" type="ORF">FISHEDRAFT_64002</name>
</gene>
<dbReference type="EMBL" id="KN881646">
    <property type="protein sequence ID" value="KIY52067.1"/>
    <property type="molecule type" value="Genomic_DNA"/>
</dbReference>
<dbReference type="GO" id="GO:0016787">
    <property type="term" value="F:hydrolase activity"/>
    <property type="evidence" value="ECO:0007669"/>
    <property type="project" value="UniProtKB-KW"/>
</dbReference>
<organism evidence="5 6">
    <name type="scientific">Fistulina hepatica ATCC 64428</name>
    <dbReference type="NCBI Taxonomy" id="1128425"/>
    <lineage>
        <taxon>Eukaryota</taxon>
        <taxon>Fungi</taxon>
        <taxon>Dikarya</taxon>
        <taxon>Basidiomycota</taxon>
        <taxon>Agaricomycotina</taxon>
        <taxon>Agaricomycetes</taxon>
        <taxon>Agaricomycetidae</taxon>
        <taxon>Agaricales</taxon>
        <taxon>Fistulinaceae</taxon>
        <taxon>Fistulina</taxon>
    </lineage>
</organism>
<dbReference type="SUPFAM" id="SSF52499">
    <property type="entry name" value="Isochorismatase-like hydrolases"/>
    <property type="match status" value="1"/>
</dbReference>
<dbReference type="Gene3D" id="3.40.50.850">
    <property type="entry name" value="Isochorismatase-like"/>
    <property type="match status" value="1"/>
</dbReference>
<evidence type="ECO:0000256" key="3">
    <source>
        <dbReference type="SAM" id="MobiDB-lite"/>
    </source>
</evidence>
<evidence type="ECO:0000256" key="1">
    <source>
        <dbReference type="ARBA" id="ARBA00006336"/>
    </source>
</evidence>
<evidence type="ECO:0000313" key="6">
    <source>
        <dbReference type="Proteomes" id="UP000054144"/>
    </source>
</evidence>
<feature type="domain" description="Isochorismatase-like" evidence="4">
    <location>
        <begin position="32"/>
        <end position="169"/>
    </location>
</feature>
<dbReference type="InterPro" id="IPR050272">
    <property type="entry name" value="Isochorismatase-like_hydrls"/>
</dbReference>
<keyword evidence="6" id="KW-1185">Reference proteome</keyword>
<dbReference type="PANTHER" id="PTHR43540:SF1">
    <property type="entry name" value="ISOCHORISMATASE HYDROLASE"/>
    <property type="match status" value="1"/>
</dbReference>
<dbReference type="AlphaFoldDB" id="A0A0D7AKE5"/>
<dbReference type="InterPro" id="IPR000868">
    <property type="entry name" value="Isochorismatase-like_dom"/>
</dbReference>
<evidence type="ECO:0000313" key="5">
    <source>
        <dbReference type="EMBL" id="KIY52067.1"/>
    </source>
</evidence>
<evidence type="ECO:0000256" key="2">
    <source>
        <dbReference type="ARBA" id="ARBA00022801"/>
    </source>
</evidence>
<accession>A0A0D7AKE5</accession>
<keyword evidence="2 5" id="KW-0378">Hydrolase</keyword>
<dbReference type="Proteomes" id="UP000054144">
    <property type="component" value="Unassembled WGS sequence"/>
</dbReference>
<dbReference type="OrthoDB" id="167809at2759"/>
<proteinExistence type="inferred from homology"/>
<dbReference type="InterPro" id="IPR036380">
    <property type="entry name" value="Isochorismatase-like_sf"/>
</dbReference>
<feature type="compositionally biased region" description="Basic and acidic residues" evidence="3">
    <location>
        <begin position="1"/>
        <end position="10"/>
    </location>
</feature>
<dbReference type="PANTHER" id="PTHR43540">
    <property type="entry name" value="PEROXYUREIDOACRYLATE/UREIDOACRYLATE AMIDOHYDROLASE-RELATED"/>
    <property type="match status" value="1"/>
</dbReference>
<dbReference type="Pfam" id="PF00857">
    <property type="entry name" value="Isochorismatase"/>
    <property type="match status" value="1"/>
</dbReference>
<name>A0A0D7AKE5_9AGAR</name>
<sequence>MPLSRAEDAQKSSGAVVPQQQSHSSCVLTGRVLLVLEAQEGVLAPPPRGVPASARVRQNITHVIACARHAQPPPQIVFVRNAGEPGDDDARDASGWSLAITPHAGEVVVDKRKNNAFLGSNLEAHIPCDAEVIVVGMLSDHCVRATCRALLERGNEVLLVHGAHAAYDRLEVPGVTCAEKIEREIEQELEKSGVLVLGLEDAPLIFMDR</sequence>
<comment type="similarity">
    <text evidence="1">Belongs to the isochorismatase family.</text>
</comment>